<dbReference type="Proteomes" id="UP000593892">
    <property type="component" value="Chromosome"/>
</dbReference>
<evidence type="ECO:0000259" key="1">
    <source>
        <dbReference type="Pfam" id="PF07589"/>
    </source>
</evidence>
<feature type="domain" description="Ice-binding protein C-terminal" evidence="1">
    <location>
        <begin position="120"/>
        <end position="144"/>
    </location>
</feature>
<dbReference type="InterPro" id="IPR013424">
    <property type="entry name" value="Ice-binding_C"/>
</dbReference>
<dbReference type="AlphaFoldDB" id="A0A7S7NU56"/>
<reference evidence="2 3" key="1">
    <citation type="submission" date="2020-10" db="EMBL/GenBank/DDBJ databases">
        <title>Complete genome sequence of Paludibaculum fermentans P105T, a facultatively anaerobic acidobacterium capable of dissimilatory Fe(III) reduction.</title>
        <authorList>
            <person name="Dedysh S.N."/>
            <person name="Beletsky A.V."/>
            <person name="Kulichevskaya I.S."/>
            <person name="Mardanov A.V."/>
            <person name="Ravin N.V."/>
        </authorList>
    </citation>
    <scope>NUCLEOTIDE SEQUENCE [LARGE SCALE GENOMIC DNA]</scope>
    <source>
        <strain evidence="2 3">P105</strain>
    </source>
</reference>
<dbReference type="Pfam" id="PF07589">
    <property type="entry name" value="PEP-CTERM"/>
    <property type="match status" value="1"/>
</dbReference>
<dbReference type="NCBIfam" id="TIGR02595">
    <property type="entry name" value="PEP_CTERM"/>
    <property type="match status" value="1"/>
</dbReference>
<name>A0A7S7NU56_PALFE</name>
<protein>
    <submittedName>
        <fullName evidence="2">PEP-CTERM sorting domain-containing protein</fullName>
    </submittedName>
</protein>
<proteinExistence type="predicted"/>
<dbReference type="RefSeq" id="WP_194451441.1">
    <property type="nucleotide sequence ID" value="NZ_CP063849.1"/>
</dbReference>
<dbReference type="EMBL" id="CP063849">
    <property type="protein sequence ID" value="QOY89779.1"/>
    <property type="molecule type" value="Genomic_DNA"/>
</dbReference>
<evidence type="ECO:0000313" key="2">
    <source>
        <dbReference type="EMBL" id="QOY89779.1"/>
    </source>
</evidence>
<evidence type="ECO:0000313" key="3">
    <source>
        <dbReference type="Proteomes" id="UP000593892"/>
    </source>
</evidence>
<dbReference type="KEGG" id="pfer:IRI77_07455"/>
<accession>A0A7S7NU56</accession>
<sequence length="147" mass="15383">MGLTSLTAGDTYDINWDFSNDPFVTIPLNISKITFWLDVTGANSGPIKLVLYTQGATTVDVVVAQGSFNHAANSAFTNGDFEFPALNAAIAPTGLFKTSLGWLTGITGGKLNSATVTIEAVPEPSTWGLMGAGLLGLIGFARRRKSA</sequence>
<gene>
    <name evidence="2" type="ORF">IRI77_07455</name>
</gene>
<keyword evidence="3" id="KW-1185">Reference proteome</keyword>
<organism evidence="2 3">
    <name type="scientific">Paludibaculum fermentans</name>
    <dbReference type="NCBI Taxonomy" id="1473598"/>
    <lineage>
        <taxon>Bacteria</taxon>
        <taxon>Pseudomonadati</taxon>
        <taxon>Acidobacteriota</taxon>
        <taxon>Terriglobia</taxon>
        <taxon>Bryobacterales</taxon>
        <taxon>Bryobacteraceae</taxon>
        <taxon>Paludibaculum</taxon>
    </lineage>
</organism>